<dbReference type="NCBIfam" id="TIGR03837">
    <property type="entry name" value="efp_Arg_rhamno"/>
    <property type="match status" value="1"/>
</dbReference>
<dbReference type="EMBL" id="UGSJ01000001">
    <property type="protein sequence ID" value="SUA91941.1"/>
    <property type="molecule type" value="Genomic_DNA"/>
</dbReference>
<evidence type="ECO:0000313" key="12">
    <source>
        <dbReference type="Proteomes" id="UP000254589"/>
    </source>
</evidence>
<evidence type="ECO:0000256" key="7">
    <source>
        <dbReference type="ARBA" id="ARBA00048472"/>
    </source>
</evidence>
<comment type="catalytic activity">
    <reaction evidence="7">
        <text>dTDP-beta-L-rhamnose + L-arginyl-[protein] = N(omega)-(alpha-L-rhamnosyl)-L-arginyl-[protein] + dTDP + H(+)</text>
        <dbReference type="Rhea" id="RHEA:66692"/>
        <dbReference type="Rhea" id="RHEA-COMP:10532"/>
        <dbReference type="Rhea" id="RHEA-COMP:17096"/>
        <dbReference type="ChEBI" id="CHEBI:15378"/>
        <dbReference type="ChEBI" id="CHEBI:29965"/>
        <dbReference type="ChEBI" id="CHEBI:57510"/>
        <dbReference type="ChEBI" id="CHEBI:58369"/>
        <dbReference type="ChEBI" id="CHEBI:167445"/>
    </reaction>
    <physiologicalReaction direction="left-to-right" evidence="7">
        <dbReference type="Rhea" id="RHEA:66693"/>
    </physiologicalReaction>
</comment>
<reference evidence="10 12" key="3">
    <citation type="submission" date="2018-06" db="EMBL/GenBank/DDBJ databases">
        <authorList>
            <consortium name="Pathogen Informatics"/>
            <person name="Doyle S."/>
        </authorList>
    </citation>
    <scope>NUCLEOTIDE SEQUENCE [LARGE SCALE GENOMIC DNA]</scope>
    <source>
        <strain evidence="10 12">NCTC13159</strain>
    </source>
</reference>
<evidence type="ECO:0000256" key="4">
    <source>
        <dbReference type="ARBA" id="ARBA00024346"/>
    </source>
</evidence>
<dbReference type="Proteomes" id="UP000254589">
    <property type="component" value="Unassembled WGS sequence"/>
</dbReference>
<dbReference type="GO" id="GO:0106361">
    <property type="term" value="F:protein-arginine rhamnosyltransferase activity"/>
    <property type="evidence" value="ECO:0007669"/>
    <property type="project" value="InterPro"/>
</dbReference>
<evidence type="ECO:0000256" key="2">
    <source>
        <dbReference type="ARBA" id="ARBA00022679"/>
    </source>
</evidence>
<dbReference type="RefSeq" id="WP_052266768.1">
    <property type="nucleotide sequence ID" value="NZ_CP010310.2"/>
</dbReference>
<keyword evidence="11" id="KW-1185">Reference proteome</keyword>
<protein>
    <recommendedName>
        <fullName evidence="5">Protein-arginine rhamnosyltransferase</fullName>
    </recommendedName>
    <alternativeName>
        <fullName evidence="6">EF-P arginine rhamnosyltransferase</fullName>
    </alternativeName>
</protein>
<evidence type="ECO:0000256" key="1">
    <source>
        <dbReference type="ARBA" id="ARBA00022676"/>
    </source>
</evidence>
<organism evidence="10 12">
    <name type="scientific">Pandoraea pulmonicola</name>
    <dbReference type="NCBI Taxonomy" id="93221"/>
    <lineage>
        <taxon>Bacteria</taxon>
        <taxon>Pseudomonadati</taxon>
        <taxon>Pseudomonadota</taxon>
        <taxon>Betaproteobacteria</taxon>
        <taxon>Burkholderiales</taxon>
        <taxon>Burkholderiaceae</taxon>
        <taxon>Pandoraea</taxon>
    </lineage>
</organism>
<dbReference type="Proteomes" id="UP000035086">
    <property type="component" value="Chromosome"/>
</dbReference>
<gene>
    <name evidence="10" type="ORF">NCTC13159_03458</name>
    <name evidence="9" type="ORF">RO07_04100</name>
</gene>
<keyword evidence="1" id="KW-0328">Glycosyltransferase</keyword>
<feature type="region of interest" description="Disordered" evidence="8">
    <location>
        <begin position="1"/>
        <end position="22"/>
    </location>
</feature>
<dbReference type="AlphaFoldDB" id="A0AAJ5D1N3"/>
<reference evidence="11" key="1">
    <citation type="submission" date="2014-12" db="EMBL/GenBank/DDBJ databases">
        <title>Complete Genome Sequencing of Pandoraea pulmonicola DSM 16583.</title>
        <authorList>
            <person name="Chan K.-G."/>
        </authorList>
    </citation>
    <scope>NUCLEOTIDE SEQUENCE [LARGE SCALE GENOMIC DNA]</scope>
    <source>
        <strain evidence="11">DSM 16583</strain>
    </source>
</reference>
<evidence type="ECO:0000256" key="5">
    <source>
        <dbReference type="ARBA" id="ARBA00024416"/>
    </source>
</evidence>
<proteinExistence type="inferred from homology"/>
<dbReference type="Pfam" id="PF10093">
    <property type="entry name" value="EarP"/>
    <property type="match status" value="1"/>
</dbReference>
<evidence type="ECO:0000256" key="3">
    <source>
        <dbReference type="ARBA" id="ARBA00024303"/>
    </source>
</evidence>
<evidence type="ECO:0000313" key="11">
    <source>
        <dbReference type="Proteomes" id="UP000035086"/>
    </source>
</evidence>
<dbReference type="PIRSF" id="PIRSF015557">
    <property type="entry name" value="UCP015557"/>
    <property type="match status" value="1"/>
</dbReference>
<comment type="function">
    <text evidence="3">Protein-arginine rhamnosyltransferase that catalyzes the transfer of a single rhamnose to elongation factor P (EF-P) on 'Lys-32', a modification required for EF-P-dependent rescue of polyproline stalled ribosomes.</text>
</comment>
<dbReference type="InterPro" id="IPR016633">
    <property type="entry name" value="EarP"/>
</dbReference>
<accession>A0AAJ5D1N3</accession>
<evidence type="ECO:0000313" key="10">
    <source>
        <dbReference type="EMBL" id="SUA91941.1"/>
    </source>
</evidence>
<dbReference type="KEGG" id="ppul:RO07_04100"/>
<comment type="similarity">
    <text evidence="4">Belongs to the glycosyltransferase 104 family.</text>
</comment>
<reference evidence="9" key="2">
    <citation type="submission" date="2016-11" db="EMBL/GenBank/DDBJ databases">
        <title>Complete Genome Sequencing of Pandoraea pulmonicola DSM 16583.</title>
        <authorList>
            <person name="Chan K.-G."/>
        </authorList>
    </citation>
    <scope>NUCLEOTIDE SEQUENCE</scope>
    <source>
        <strain evidence="9">DSM 16583</strain>
    </source>
</reference>
<evidence type="ECO:0000313" key="9">
    <source>
        <dbReference type="EMBL" id="AJC23045.2"/>
    </source>
</evidence>
<sequence length="439" mass="48426">MSLPATSPIAASTASTASTASAPRPLVPRCDLFCTVVDNFGDIGVCWRLARQLVREHGWSVRLWVDDLASFRYLRPDIDPTLARQRCDGVDVRRWEAEWRAAPDDAADANPGMAADDNAPGDIVIEAFACHIPDAYVTAMHARKLAGNPPVWINLEYLSAEDWVEDCHLMKSTHPQLGLVKTFFFPGFTERTGGLARERELLSRRDAFLASPALRDAWWQRTLGLPAAPTDALVVSLFAYENAALPALFAQWAASETPIVCLVPQGRIAPAAGAWFGREALAPGESASRGALTAYGLLFVPQAEFDTLLWACDVNFVRGEDSFVRAQWAAKPFVWHIYPQAENAHHIKLDAFLARYLGESRSTTATTTPDVEPPTHAAREALRTFWHLWNGYANTTPDWSALAACLPELNSHARAWANRQVALPDLARQLASFVENQVK</sequence>
<evidence type="ECO:0000256" key="6">
    <source>
        <dbReference type="ARBA" id="ARBA00030025"/>
    </source>
</evidence>
<keyword evidence="2" id="KW-0808">Transferase</keyword>
<name>A0AAJ5D1N3_PANPU</name>
<evidence type="ECO:0000256" key="8">
    <source>
        <dbReference type="SAM" id="MobiDB-lite"/>
    </source>
</evidence>
<dbReference type="EMBL" id="CP010310">
    <property type="protein sequence ID" value="AJC23045.2"/>
    <property type="molecule type" value="Genomic_DNA"/>
</dbReference>